<gene>
    <name evidence="1" type="ORF">TSUD_207010</name>
</gene>
<reference evidence="2" key="1">
    <citation type="journal article" date="2017" name="Front. Plant Sci.">
        <title>Climate Clever Clovers: New Paradigm to Reduce the Environmental Footprint of Ruminants by Breeding Low Methanogenic Forages Utilizing Haplotype Variation.</title>
        <authorList>
            <person name="Kaur P."/>
            <person name="Appels R."/>
            <person name="Bayer P.E."/>
            <person name="Keeble-Gagnere G."/>
            <person name="Wang J."/>
            <person name="Hirakawa H."/>
            <person name="Shirasawa K."/>
            <person name="Vercoe P."/>
            <person name="Stefanova K."/>
            <person name="Durmic Z."/>
            <person name="Nichols P."/>
            <person name="Revell C."/>
            <person name="Isobe S.N."/>
            <person name="Edwards D."/>
            <person name="Erskine W."/>
        </authorList>
    </citation>
    <scope>NUCLEOTIDE SEQUENCE [LARGE SCALE GENOMIC DNA]</scope>
    <source>
        <strain evidence="2">cv. Daliak</strain>
    </source>
</reference>
<organism evidence="1 2">
    <name type="scientific">Trifolium subterraneum</name>
    <name type="common">Subterranean clover</name>
    <dbReference type="NCBI Taxonomy" id="3900"/>
    <lineage>
        <taxon>Eukaryota</taxon>
        <taxon>Viridiplantae</taxon>
        <taxon>Streptophyta</taxon>
        <taxon>Embryophyta</taxon>
        <taxon>Tracheophyta</taxon>
        <taxon>Spermatophyta</taxon>
        <taxon>Magnoliopsida</taxon>
        <taxon>eudicotyledons</taxon>
        <taxon>Gunneridae</taxon>
        <taxon>Pentapetalae</taxon>
        <taxon>rosids</taxon>
        <taxon>fabids</taxon>
        <taxon>Fabales</taxon>
        <taxon>Fabaceae</taxon>
        <taxon>Papilionoideae</taxon>
        <taxon>50 kb inversion clade</taxon>
        <taxon>NPAAA clade</taxon>
        <taxon>Hologalegina</taxon>
        <taxon>IRL clade</taxon>
        <taxon>Trifolieae</taxon>
        <taxon>Trifolium</taxon>
    </lineage>
</organism>
<dbReference type="Proteomes" id="UP000242715">
    <property type="component" value="Unassembled WGS sequence"/>
</dbReference>
<sequence length="74" mass="8502">MDSILSLDDGRWSHPIDESCSPVVTESREDYLQLLNIKQPLPPPVLAQIQGQDRRNLLMILDMVPLHINTYTFL</sequence>
<proteinExistence type="predicted"/>
<dbReference type="EMBL" id="DF973672">
    <property type="protein sequence ID" value="GAU37465.1"/>
    <property type="molecule type" value="Genomic_DNA"/>
</dbReference>
<name>A0A2Z6NNN6_TRISU</name>
<dbReference type="OrthoDB" id="3640at2759"/>
<evidence type="ECO:0000313" key="2">
    <source>
        <dbReference type="Proteomes" id="UP000242715"/>
    </source>
</evidence>
<accession>A0A2Z6NNN6</accession>
<dbReference type="AlphaFoldDB" id="A0A2Z6NNN6"/>
<protein>
    <submittedName>
        <fullName evidence="1">Uncharacterized protein</fullName>
    </submittedName>
</protein>
<keyword evidence="2" id="KW-1185">Reference proteome</keyword>
<evidence type="ECO:0000313" key="1">
    <source>
        <dbReference type="EMBL" id="GAU37465.1"/>
    </source>
</evidence>